<evidence type="ECO:0000313" key="28">
    <source>
        <dbReference type="Proteomes" id="UP000616724"/>
    </source>
</evidence>
<keyword evidence="20" id="KW-0175">Coiled coil</keyword>
<dbReference type="SMART" id="SM00073">
    <property type="entry name" value="HPT"/>
    <property type="match status" value="1"/>
</dbReference>
<dbReference type="InterPro" id="IPR001789">
    <property type="entry name" value="Sig_transdc_resp-reg_receiver"/>
</dbReference>
<sequence>MAAPTAASGLHAPGSGDGPRRFGWTVGRLLAVGYAIAFLAFTAIGFSSYAQIGTLQEELRRVEHTRQVLGRIGTVSELVKDADRAQRGYLITGRDLYLDPYHQAVGQVDAELGTLLRMTADNPRQQAILGRVRQAAQAEFDELAEKIRLRRDEGLQAVQAALGTDPARQAMLQFQELLNQVEQEEARLLALRERASEESTADARNVILWGSLGAALLAGVVAWRTTRKVTVSVEEVKTAAQRVAAGDASRPAEVHDPLEMAQMADAVNGSIEVISRARDEALVAAAAKASFLATMSHEIRTPMNAVIGMTDLLLETDLDPDQHELAETVRNSGEALLSVINDILDYSKIESGQLDLEDEPFDVRECLEGTLALMALAAESKGLELVGNVDPNCPRVLRGDMTRLRQIVVNLLSNAVKFTAVGEVVVTADAERLPGGQDGPVRLRVAVRDTGIGIPADRMDRLFRSFSQVDESTTRRYGGTGLGLVISKRLATAMGGDLTVESEPGVGSTFTLTAMLAACPEHPDPGPPPASVELAGHSALVVDDNATNRHVLRRQLTSWGMRCTDVGSPAEAVELLAAGRTYDVAVLDMHMPGMDGEQLAQVLRDLEAGRDLPLVLLSSVHWRTKGGSRKLFDAVLTKPARSAVLREKLASAIARRPAGAPEATATGREEEVPPGGIGGQHPLTVLLAEDNPVNQKVAERMLSRLGHRVETVGDGAEAVEAVRRAAYDVILMDMHMPEMDGLEATRRIRAEQSGDGPYIVALTASVLGEDRDACQAAGMDDYLAKPVRAHELEELLERLRPARPSPDAADVPGTGEVPGVGEAPGTAGVPADVSADVPGTADASGDAAPPEAVGLSGALEEAGGGPGTPDDSGVPEREVAIRHRLDEIAGPDAGGDDWEMVEFLATSFVSKAPASVAELEEAVGRGEPADVEKQAHSLKGSAVNMGATALAELCARLEDQGRAGRLSDTEDTLHAIKDELALVSDTIESLRPEIEQQAHAAAGRPR</sequence>
<dbReference type="Gene3D" id="3.40.50.2300">
    <property type="match status" value="2"/>
</dbReference>
<dbReference type="CDD" id="cd00082">
    <property type="entry name" value="HisKA"/>
    <property type="match status" value="1"/>
</dbReference>
<keyword evidence="5" id="KW-1003">Cell membrane</keyword>
<feature type="modified residue" description="Phosphohistidine" evidence="18">
    <location>
        <position position="936"/>
    </location>
</feature>
<dbReference type="InterPro" id="IPR007891">
    <property type="entry name" value="CHASE3"/>
</dbReference>
<evidence type="ECO:0000256" key="11">
    <source>
        <dbReference type="ARBA" id="ARBA00022840"/>
    </source>
</evidence>
<evidence type="ECO:0000313" key="27">
    <source>
        <dbReference type="EMBL" id="GIH81228.1"/>
    </source>
</evidence>
<dbReference type="Pfam" id="PF01627">
    <property type="entry name" value="Hpt"/>
    <property type="match status" value="1"/>
</dbReference>
<evidence type="ECO:0000256" key="10">
    <source>
        <dbReference type="ARBA" id="ARBA00022777"/>
    </source>
</evidence>
<evidence type="ECO:0000256" key="1">
    <source>
        <dbReference type="ARBA" id="ARBA00000085"/>
    </source>
</evidence>
<protein>
    <recommendedName>
        <fullName evidence="17">Circadian input-output histidine kinase CikA</fullName>
        <ecNumber evidence="4">2.7.13.3</ecNumber>
    </recommendedName>
    <alternativeName>
        <fullName evidence="16">Sensory/regulatory protein RpfC</fullName>
    </alternativeName>
</protein>
<dbReference type="Gene3D" id="6.10.340.10">
    <property type="match status" value="1"/>
</dbReference>
<evidence type="ECO:0000256" key="16">
    <source>
        <dbReference type="ARBA" id="ARBA00068150"/>
    </source>
</evidence>
<dbReference type="InterPro" id="IPR036641">
    <property type="entry name" value="HPT_dom_sf"/>
</dbReference>
<evidence type="ECO:0000256" key="13">
    <source>
        <dbReference type="ARBA" id="ARBA00023012"/>
    </source>
</evidence>
<dbReference type="InterPro" id="IPR011006">
    <property type="entry name" value="CheY-like_superfamily"/>
</dbReference>
<evidence type="ECO:0000259" key="24">
    <source>
        <dbReference type="PROSITE" id="PS50110"/>
    </source>
</evidence>
<dbReference type="SMART" id="SM00387">
    <property type="entry name" value="HATPase_c"/>
    <property type="match status" value="1"/>
</dbReference>
<dbReference type="InterPro" id="IPR008207">
    <property type="entry name" value="Sig_transdc_His_kin_Hpt_dom"/>
</dbReference>
<evidence type="ECO:0000256" key="2">
    <source>
        <dbReference type="ARBA" id="ARBA00004651"/>
    </source>
</evidence>
<keyword evidence="28" id="KW-1185">Reference proteome</keyword>
<accession>A0A8J3W9V5</accession>
<dbReference type="PROSITE" id="PS50109">
    <property type="entry name" value="HIS_KIN"/>
    <property type="match status" value="1"/>
</dbReference>
<evidence type="ECO:0000256" key="5">
    <source>
        <dbReference type="ARBA" id="ARBA00022475"/>
    </source>
</evidence>
<dbReference type="InterPro" id="IPR036097">
    <property type="entry name" value="HisK_dim/P_sf"/>
</dbReference>
<evidence type="ECO:0000259" key="23">
    <source>
        <dbReference type="PROSITE" id="PS50109"/>
    </source>
</evidence>
<dbReference type="FunFam" id="3.30.565.10:FF:000010">
    <property type="entry name" value="Sensor histidine kinase RcsC"/>
    <property type="match status" value="1"/>
</dbReference>
<dbReference type="GO" id="GO:0005524">
    <property type="term" value="F:ATP binding"/>
    <property type="evidence" value="ECO:0007669"/>
    <property type="project" value="UniProtKB-KW"/>
</dbReference>
<evidence type="ECO:0000256" key="12">
    <source>
        <dbReference type="ARBA" id="ARBA00022989"/>
    </source>
</evidence>
<dbReference type="EC" id="2.7.13.3" evidence="4"/>
<keyword evidence="13" id="KW-0902">Two-component regulatory system</keyword>
<evidence type="ECO:0000256" key="4">
    <source>
        <dbReference type="ARBA" id="ARBA00012438"/>
    </source>
</evidence>
<feature type="domain" description="Histidine kinase" evidence="23">
    <location>
        <begin position="294"/>
        <end position="518"/>
    </location>
</feature>
<keyword evidence="7" id="KW-0808">Transferase</keyword>
<dbReference type="CDD" id="cd06225">
    <property type="entry name" value="HAMP"/>
    <property type="match status" value="1"/>
</dbReference>
<evidence type="ECO:0000256" key="19">
    <source>
        <dbReference type="PROSITE-ProRule" id="PRU00169"/>
    </source>
</evidence>
<reference evidence="27 28" key="1">
    <citation type="submission" date="2021-01" db="EMBL/GenBank/DDBJ databases">
        <title>Whole genome shotgun sequence of Planobispora longispora NBRC 13918.</title>
        <authorList>
            <person name="Komaki H."/>
            <person name="Tamura T."/>
        </authorList>
    </citation>
    <scope>NUCLEOTIDE SEQUENCE [LARGE SCALE GENOMIC DNA]</scope>
    <source>
        <strain evidence="27 28">NBRC 13918</strain>
    </source>
</reference>
<dbReference type="SUPFAM" id="SSF47384">
    <property type="entry name" value="Homodimeric domain of signal transducing histidine kinase"/>
    <property type="match status" value="1"/>
</dbReference>
<evidence type="ECO:0000256" key="9">
    <source>
        <dbReference type="ARBA" id="ARBA00022741"/>
    </source>
</evidence>
<keyword evidence="9" id="KW-0547">Nucleotide-binding</keyword>
<feature type="modified residue" description="4-aspartylphosphate" evidence="19">
    <location>
        <position position="733"/>
    </location>
</feature>
<dbReference type="SUPFAM" id="SSF47226">
    <property type="entry name" value="Histidine-containing phosphotransfer domain, HPT domain"/>
    <property type="match status" value="1"/>
</dbReference>
<comment type="subcellular location">
    <subcellularLocation>
        <location evidence="2">Cell membrane</location>
        <topology evidence="2">Multi-pass membrane protein</topology>
    </subcellularLocation>
</comment>
<dbReference type="InterPro" id="IPR003594">
    <property type="entry name" value="HATPase_dom"/>
</dbReference>
<feature type="domain" description="Response regulatory" evidence="24">
    <location>
        <begin position="538"/>
        <end position="653"/>
    </location>
</feature>
<keyword evidence="11" id="KW-0067">ATP-binding</keyword>
<evidence type="ECO:0000256" key="18">
    <source>
        <dbReference type="PROSITE-ProRule" id="PRU00110"/>
    </source>
</evidence>
<evidence type="ECO:0000256" key="22">
    <source>
        <dbReference type="SAM" id="Phobius"/>
    </source>
</evidence>
<dbReference type="EMBL" id="BOOH01000070">
    <property type="protein sequence ID" value="GIH81228.1"/>
    <property type="molecule type" value="Genomic_DNA"/>
</dbReference>
<dbReference type="CDD" id="cd00088">
    <property type="entry name" value="HPT"/>
    <property type="match status" value="1"/>
</dbReference>
<dbReference type="FunFam" id="1.10.287.130:FF:000002">
    <property type="entry name" value="Two-component osmosensing histidine kinase"/>
    <property type="match status" value="1"/>
</dbReference>
<dbReference type="PROSITE" id="PS50110">
    <property type="entry name" value="RESPONSE_REGULATORY"/>
    <property type="match status" value="2"/>
</dbReference>
<feature type="domain" description="Response regulatory" evidence="24">
    <location>
        <begin position="684"/>
        <end position="800"/>
    </location>
</feature>
<gene>
    <name evidence="27" type="ORF">Plo01_76570</name>
</gene>
<feature type="domain" description="HPt" evidence="26">
    <location>
        <begin position="897"/>
        <end position="997"/>
    </location>
</feature>
<dbReference type="Gene3D" id="3.30.565.10">
    <property type="entry name" value="Histidine kinase-like ATPase, C-terminal domain"/>
    <property type="match status" value="1"/>
</dbReference>
<comment type="subunit">
    <text evidence="15">At low DSF concentrations, interacts with RpfF.</text>
</comment>
<dbReference type="SUPFAM" id="SSF52172">
    <property type="entry name" value="CheY-like"/>
    <property type="match status" value="2"/>
</dbReference>
<keyword evidence="8 22" id="KW-0812">Transmembrane</keyword>
<dbReference type="Pfam" id="PF02518">
    <property type="entry name" value="HATPase_c"/>
    <property type="match status" value="1"/>
</dbReference>
<dbReference type="InterPro" id="IPR003661">
    <property type="entry name" value="HisK_dim/P_dom"/>
</dbReference>
<keyword evidence="14 22" id="KW-0472">Membrane</keyword>
<dbReference type="GO" id="GO:0000155">
    <property type="term" value="F:phosphorelay sensor kinase activity"/>
    <property type="evidence" value="ECO:0007669"/>
    <property type="project" value="InterPro"/>
</dbReference>
<feature type="domain" description="HAMP" evidence="25">
    <location>
        <begin position="227"/>
        <end position="279"/>
    </location>
</feature>
<evidence type="ECO:0000256" key="21">
    <source>
        <dbReference type="SAM" id="MobiDB-lite"/>
    </source>
</evidence>
<dbReference type="SMART" id="SM00304">
    <property type="entry name" value="HAMP"/>
    <property type="match status" value="1"/>
</dbReference>
<dbReference type="InterPro" id="IPR005467">
    <property type="entry name" value="His_kinase_dom"/>
</dbReference>
<feature type="region of interest" description="Disordered" evidence="21">
    <location>
        <begin position="800"/>
        <end position="874"/>
    </location>
</feature>
<dbReference type="GO" id="GO:0005886">
    <property type="term" value="C:plasma membrane"/>
    <property type="evidence" value="ECO:0007669"/>
    <property type="project" value="UniProtKB-SubCell"/>
</dbReference>
<feature type="transmembrane region" description="Helical" evidence="22">
    <location>
        <begin position="29"/>
        <end position="50"/>
    </location>
</feature>
<name>A0A8J3W9V5_9ACTN</name>
<dbReference type="Gene3D" id="1.20.120.160">
    <property type="entry name" value="HPT domain"/>
    <property type="match status" value="1"/>
</dbReference>
<feature type="compositionally biased region" description="Low complexity" evidence="21">
    <location>
        <begin position="851"/>
        <end position="861"/>
    </location>
</feature>
<comment type="caution">
    <text evidence="27">The sequence shown here is derived from an EMBL/GenBank/DDBJ whole genome shotgun (WGS) entry which is preliminary data.</text>
</comment>
<comment type="similarity">
    <text evidence="3">In the N-terminal section; belongs to the phytochrome family.</text>
</comment>
<dbReference type="Pfam" id="PF05227">
    <property type="entry name" value="CHASE3"/>
    <property type="match status" value="1"/>
</dbReference>
<dbReference type="PROSITE" id="PS50894">
    <property type="entry name" value="HPT"/>
    <property type="match status" value="1"/>
</dbReference>
<dbReference type="InterPro" id="IPR036890">
    <property type="entry name" value="HATPase_C_sf"/>
</dbReference>
<keyword evidence="6 19" id="KW-0597">Phosphoprotein</keyword>
<dbReference type="CDD" id="cd16922">
    <property type="entry name" value="HATPase_EvgS-ArcB-TorS-like"/>
    <property type="match status" value="1"/>
</dbReference>
<dbReference type="InterPro" id="IPR004358">
    <property type="entry name" value="Sig_transdc_His_kin-like_C"/>
</dbReference>
<dbReference type="AlphaFoldDB" id="A0A8J3W9V5"/>
<evidence type="ECO:0000256" key="14">
    <source>
        <dbReference type="ARBA" id="ARBA00023136"/>
    </source>
</evidence>
<evidence type="ECO:0000256" key="6">
    <source>
        <dbReference type="ARBA" id="ARBA00022553"/>
    </source>
</evidence>
<keyword evidence="12 22" id="KW-1133">Transmembrane helix</keyword>
<keyword evidence="10" id="KW-0418">Kinase</keyword>
<evidence type="ECO:0000259" key="26">
    <source>
        <dbReference type="PROSITE" id="PS50894"/>
    </source>
</evidence>
<dbReference type="CDD" id="cd19410">
    <property type="entry name" value="HK9-like_sensor"/>
    <property type="match status" value="1"/>
</dbReference>
<evidence type="ECO:0000256" key="15">
    <source>
        <dbReference type="ARBA" id="ARBA00064003"/>
    </source>
</evidence>
<dbReference type="SMART" id="SM00448">
    <property type="entry name" value="REC"/>
    <property type="match status" value="2"/>
</dbReference>
<dbReference type="PRINTS" id="PR00344">
    <property type="entry name" value="BCTRLSENSOR"/>
</dbReference>
<dbReference type="RefSeq" id="WP_203895627.1">
    <property type="nucleotide sequence ID" value="NZ_BOOH01000070.1"/>
</dbReference>
<dbReference type="Pfam" id="PF00072">
    <property type="entry name" value="Response_reg"/>
    <property type="match status" value="2"/>
</dbReference>
<dbReference type="CDD" id="cd17546">
    <property type="entry name" value="REC_hyHK_CKI1_RcsC-like"/>
    <property type="match status" value="1"/>
</dbReference>
<evidence type="ECO:0000256" key="20">
    <source>
        <dbReference type="SAM" id="Coils"/>
    </source>
</evidence>
<evidence type="ECO:0000256" key="17">
    <source>
        <dbReference type="ARBA" id="ARBA00074306"/>
    </source>
</evidence>
<evidence type="ECO:0000256" key="3">
    <source>
        <dbReference type="ARBA" id="ARBA00006402"/>
    </source>
</evidence>
<dbReference type="PROSITE" id="PS50885">
    <property type="entry name" value="HAMP"/>
    <property type="match status" value="1"/>
</dbReference>
<dbReference type="Proteomes" id="UP000616724">
    <property type="component" value="Unassembled WGS sequence"/>
</dbReference>
<proteinExistence type="inferred from homology"/>
<dbReference type="InterPro" id="IPR003660">
    <property type="entry name" value="HAMP_dom"/>
</dbReference>
<dbReference type="CDD" id="cd00156">
    <property type="entry name" value="REC"/>
    <property type="match status" value="1"/>
</dbReference>
<evidence type="ECO:0000259" key="25">
    <source>
        <dbReference type="PROSITE" id="PS50885"/>
    </source>
</evidence>
<comment type="catalytic activity">
    <reaction evidence="1">
        <text>ATP + protein L-histidine = ADP + protein N-phospho-L-histidine.</text>
        <dbReference type="EC" id="2.7.13.3"/>
    </reaction>
</comment>
<dbReference type="SUPFAM" id="SSF55874">
    <property type="entry name" value="ATPase domain of HSP90 chaperone/DNA topoisomerase II/histidine kinase"/>
    <property type="match status" value="1"/>
</dbReference>
<dbReference type="SMART" id="SM00388">
    <property type="entry name" value="HisKA"/>
    <property type="match status" value="1"/>
</dbReference>
<dbReference type="PANTHER" id="PTHR45339">
    <property type="entry name" value="HYBRID SIGNAL TRANSDUCTION HISTIDINE KINASE J"/>
    <property type="match status" value="1"/>
</dbReference>
<organism evidence="27 28">
    <name type="scientific">Planobispora longispora</name>
    <dbReference type="NCBI Taxonomy" id="28887"/>
    <lineage>
        <taxon>Bacteria</taxon>
        <taxon>Bacillati</taxon>
        <taxon>Actinomycetota</taxon>
        <taxon>Actinomycetes</taxon>
        <taxon>Streptosporangiales</taxon>
        <taxon>Streptosporangiaceae</taxon>
        <taxon>Planobispora</taxon>
    </lineage>
</organism>
<dbReference type="Gene3D" id="1.10.287.130">
    <property type="match status" value="1"/>
</dbReference>
<evidence type="ECO:0000256" key="8">
    <source>
        <dbReference type="ARBA" id="ARBA00022692"/>
    </source>
</evidence>
<dbReference type="Pfam" id="PF00672">
    <property type="entry name" value="HAMP"/>
    <property type="match status" value="1"/>
</dbReference>
<dbReference type="Pfam" id="PF00512">
    <property type="entry name" value="HisKA"/>
    <property type="match status" value="1"/>
</dbReference>
<feature type="region of interest" description="Disordered" evidence="21">
    <location>
        <begin position="655"/>
        <end position="676"/>
    </location>
</feature>
<feature type="coiled-coil region" evidence="20">
    <location>
        <begin position="133"/>
        <end position="201"/>
    </location>
</feature>
<dbReference type="PANTHER" id="PTHR45339:SF1">
    <property type="entry name" value="HYBRID SIGNAL TRANSDUCTION HISTIDINE KINASE J"/>
    <property type="match status" value="1"/>
</dbReference>
<feature type="modified residue" description="4-aspartylphosphate" evidence="19">
    <location>
        <position position="588"/>
    </location>
</feature>
<evidence type="ECO:0000256" key="7">
    <source>
        <dbReference type="ARBA" id="ARBA00022679"/>
    </source>
</evidence>
<feature type="compositionally biased region" description="Low complexity" evidence="21">
    <location>
        <begin position="811"/>
        <end position="826"/>
    </location>
</feature>